<accession>A0ABQ1VM22</accession>
<keyword evidence="2" id="KW-1185">Reference proteome</keyword>
<dbReference type="Proteomes" id="UP000640509">
    <property type="component" value="Unassembled WGS sequence"/>
</dbReference>
<sequence>MGDFLDKLDRGGGHGLTLFQGLEHGSSAVGLGRHVKTQGRVVSGVVGLQEDYGSPQSRNRIGPNLHKGAIVVSEAGFDAVISGGRKQLRETDALETCILPLQIQPRYKGRKDFALPRSGVGFKKCARCRQEGDVLPDPDFDPPRRSLGKHIKRGLLGRHFDTINVPGQSCADQ</sequence>
<name>A0ABQ1VM22_9RHOB</name>
<protein>
    <submittedName>
        <fullName evidence="1">Uncharacterized protein</fullName>
    </submittedName>
</protein>
<dbReference type="EMBL" id="BMIV01000026">
    <property type="protein sequence ID" value="GGF80100.1"/>
    <property type="molecule type" value="Genomic_DNA"/>
</dbReference>
<evidence type="ECO:0000313" key="1">
    <source>
        <dbReference type="EMBL" id="GGF80100.1"/>
    </source>
</evidence>
<proteinExistence type="predicted"/>
<gene>
    <name evidence="1" type="ORF">GCM10011402_35910</name>
</gene>
<evidence type="ECO:0000313" key="2">
    <source>
        <dbReference type="Proteomes" id="UP000640509"/>
    </source>
</evidence>
<comment type="caution">
    <text evidence="1">The sequence shown here is derived from an EMBL/GenBank/DDBJ whole genome shotgun (WGS) entry which is preliminary data.</text>
</comment>
<organism evidence="1 2">
    <name type="scientific">Paracoccus acridae</name>
    <dbReference type="NCBI Taxonomy" id="1795310"/>
    <lineage>
        <taxon>Bacteria</taxon>
        <taxon>Pseudomonadati</taxon>
        <taxon>Pseudomonadota</taxon>
        <taxon>Alphaproteobacteria</taxon>
        <taxon>Rhodobacterales</taxon>
        <taxon>Paracoccaceae</taxon>
        <taxon>Paracoccus</taxon>
    </lineage>
</organism>
<reference evidence="2" key="1">
    <citation type="journal article" date="2019" name="Int. J. Syst. Evol. Microbiol.">
        <title>The Global Catalogue of Microorganisms (GCM) 10K type strain sequencing project: providing services to taxonomists for standard genome sequencing and annotation.</title>
        <authorList>
            <consortium name="The Broad Institute Genomics Platform"/>
            <consortium name="The Broad Institute Genome Sequencing Center for Infectious Disease"/>
            <person name="Wu L."/>
            <person name="Ma J."/>
        </authorList>
    </citation>
    <scope>NUCLEOTIDE SEQUENCE [LARGE SCALE GENOMIC DNA]</scope>
    <source>
        <strain evidence="2">CGMCC 1.15419</strain>
    </source>
</reference>